<proteinExistence type="inferred from homology"/>
<evidence type="ECO:0000313" key="7">
    <source>
        <dbReference type="EMBL" id="EEQ41921.1"/>
    </source>
</evidence>
<gene>
    <name evidence="7" type="ORF">CAWG_00110</name>
</gene>
<dbReference type="AlphaFoldDB" id="C4YFZ7"/>
<keyword evidence="8" id="KW-1185">Reference proteome</keyword>
<dbReference type="InterPro" id="IPR051383">
    <property type="entry name" value="COX19"/>
</dbReference>
<comment type="similarity">
    <text evidence="5">Belongs to the COX19 family.</text>
</comment>
<evidence type="ECO:0000256" key="3">
    <source>
        <dbReference type="ARBA" id="ARBA00023157"/>
    </source>
</evidence>
<evidence type="ECO:0000256" key="4">
    <source>
        <dbReference type="ARBA" id="ARBA00037279"/>
    </source>
</evidence>
<comment type="subcellular location">
    <subcellularLocation>
        <location evidence="1">Cytoplasm</location>
    </subcellularLocation>
</comment>
<feature type="region of interest" description="Disordered" evidence="6">
    <location>
        <begin position="93"/>
        <end position="135"/>
    </location>
</feature>
<dbReference type="GO" id="GO:0033617">
    <property type="term" value="P:mitochondrial respiratory chain complex IV assembly"/>
    <property type="evidence" value="ECO:0007669"/>
    <property type="project" value="TreeGrafter"/>
</dbReference>
<keyword evidence="3" id="KW-1015">Disulfide bond</keyword>
<dbReference type="Proteomes" id="UP000001429">
    <property type="component" value="Chromosome 1"/>
</dbReference>
<name>C4YFZ7_CANAW</name>
<reference evidence="7 8" key="1">
    <citation type="journal article" date="2009" name="Nature">
        <title>Evolution of pathogenicity and sexual reproduction in eight Candida genomes.</title>
        <authorList>
            <person name="Butler G."/>
            <person name="Rasmussen M.D."/>
            <person name="Lin M.F."/>
            <person name="Santos M.A."/>
            <person name="Sakthikumar S."/>
            <person name="Munro C.A."/>
            <person name="Rheinbay E."/>
            <person name="Grabherr M."/>
            <person name="Forche A."/>
            <person name="Reedy J.L."/>
            <person name="Agrafioti I."/>
            <person name="Arnaud M.B."/>
            <person name="Bates S."/>
            <person name="Brown A.J."/>
            <person name="Brunke S."/>
            <person name="Costanzo M.C."/>
            <person name="Fitzpatrick D.A."/>
            <person name="de Groot P.W."/>
            <person name="Harris D."/>
            <person name="Hoyer L.L."/>
            <person name="Hube B."/>
            <person name="Klis F.M."/>
            <person name="Kodira C."/>
            <person name="Lennard N."/>
            <person name="Logue M.E."/>
            <person name="Martin R."/>
            <person name="Neiman A.M."/>
            <person name="Nikolaou E."/>
            <person name="Quail M.A."/>
            <person name="Quinn J."/>
            <person name="Santos M.C."/>
            <person name="Schmitzberger F.F."/>
            <person name="Sherlock G."/>
            <person name="Shah P."/>
            <person name="Silverstein K.A."/>
            <person name="Skrzypek M.S."/>
            <person name="Soll D."/>
            <person name="Staggs R."/>
            <person name="Stansfield I."/>
            <person name="Stumpf M.P."/>
            <person name="Sudbery P.E."/>
            <person name="Srikantha T."/>
            <person name="Zeng Q."/>
            <person name="Berman J."/>
            <person name="Berriman M."/>
            <person name="Heitman J."/>
            <person name="Gow N.A."/>
            <person name="Lorenz M.C."/>
            <person name="Birren B.W."/>
            <person name="Kellis M."/>
            <person name="Cuomo C.A."/>
        </authorList>
    </citation>
    <scope>NUCLEOTIDE SEQUENCE [LARGE SCALE GENOMIC DNA]</scope>
    <source>
        <strain evidence="7 8">WO-1</strain>
    </source>
</reference>
<organism evidence="7 8">
    <name type="scientific">Candida albicans (strain WO-1)</name>
    <name type="common">Yeast</name>
    <dbReference type="NCBI Taxonomy" id="294748"/>
    <lineage>
        <taxon>Eukaryota</taxon>
        <taxon>Fungi</taxon>
        <taxon>Dikarya</taxon>
        <taxon>Ascomycota</taxon>
        <taxon>Saccharomycotina</taxon>
        <taxon>Pichiomycetes</taxon>
        <taxon>Debaryomycetaceae</taxon>
        <taxon>Candida/Lodderomyces clade</taxon>
        <taxon>Candida</taxon>
    </lineage>
</organism>
<dbReference type="PROSITE" id="PS51808">
    <property type="entry name" value="CHCH"/>
    <property type="match status" value="1"/>
</dbReference>
<feature type="compositionally biased region" description="Low complexity" evidence="6">
    <location>
        <begin position="113"/>
        <end position="135"/>
    </location>
</feature>
<protein>
    <submittedName>
        <fullName evidence="7">Cytochrome c oxidase assembly protein COX19</fullName>
    </submittedName>
</protein>
<evidence type="ECO:0000313" key="8">
    <source>
        <dbReference type="Proteomes" id="UP000001429"/>
    </source>
</evidence>
<keyword evidence="2" id="KW-0963">Cytoplasm</keyword>
<comment type="function">
    <text evidence="4">Required for the assembly of mitochondrial cytochrome c oxidase.</text>
</comment>
<dbReference type="PANTHER" id="PTHR21107:SF2">
    <property type="entry name" value="CYTOCHROME C OXIDASE ASSEMBLY PROTEIN COX19"/>
    <property type="match status" value="1"/>
</dbReference>
<sequence length="135" mass="15291">MLFSFFIGGNFRTWTPTPPERGSFPLDHDGECKEYMTKYLTCMKFTENKNAPNCRILAKQYLKCRMDNQLMEKSDWDSLGLVNLPGENDVELDHHHHYHLNNNNTKADGKSGSSNSNQNLANTTNNNTGTSSGTK</sequence>
<dbReference type="EMBL" id="CH672346">
    <property type="protein sequence ID" value="EEQ41921.1"/>
    <property type="molecule type" value="Genomic_DNA"/>
</dbReference>
<dbReference type="OMA" id="FHECDSE"/>
<evidence type="ECO:0000256" key="2">
    <source>
        <dbReference type="ARBA" id="ARBA00022490"/>
    </source>
</evidence>
<dbReference type="PANTHER" id="PTHR21107">
    <property type="entry name" value="CYTOCHROME C OXIDASE ASSEMBLY PROTEIN COX19"/>
    <property type="match status" value="1"/>
</dbReference>
<evidence type="ECO:0000256" key="5">
    <source>
        <dbReference type="ARBA" id="ARBA00038223"/>
    </source>
</evidence>
<evidence type="ECO:0000256" key="6">
    <source>
        <dbReference type="SAM" id="MobiDB-lite"/>
    </source>
</evidence>
<dbReference type="OrthoDB" id="268594at2759"/>
<dbReference type="VEuPathDB" id="FungiDB:CAWG_00110"/>
<accession>C4YFZ7</accession>
<dbReference type="HOGENOM" id="CLU_141947_2_0_1"/>
<dbReference type="PaxDb" id="5476-C4YFZ7"/>
<dbReference type="GO" id="GO:0005758">
    <property type="term" value="C:mitochondrial intermembrane space"/>
    <property type="evidence" value="ECO:0007669"/>
    <property type="project" value="TreeGrafter"/>
</dbReference>
<evidence type="ECO:0000256" key="1">
    <source>
        <dbReference type="ARBA" id="ARBA00004496"/>
    </source>
</evidence>